<dbReference type="InterPro" id="IPR029495">
    <property type="entry name" value="NACHT-assoc"/>
</dbReference>
<reference evidence="17" key="1">
    <citation type="submission" date="2022-11" db="EMBL/GenBank/DDBJ databases">
        <title>Chromosome-level genome of Pogonophryne albipinna.</title>
        <authorList>
            <person name="Jo E."/>
        </authorList>
    </citation>
    <scope>NUCLEOTIDE SEQUENCE</scope>
    <source>
        <strain evidence="17">SGF0006</strain>
        <tissue evidence="17">Muscle</tissue>
    </source>
</reference>
<dbReference type="InterPro" id="IPR023696">
    <property type="entry name" value="Ureohydrolase_dom_sf"/>
</dbReference>
<dbReference type="InterPro" id="IPR051261">
    <property type="entry name" value="NLR"/>
</dbReference>
<dbReference type="GO" id="GO:0005524">
    <property type="term" value="F:ATP binding"/>
    <property type="evidence" value="ECO:0007669"/>
    <property type="project" value="UniProtKB-KW"/>
</dbReference>
<dbReference type="PROSITE" id="PS51409">
    <property type="entry name" value="ARGINASE_2"/>
    <property type="match status" value="1"/>
</dbReference>
<keyword evidence="4" id="KW-0479">Metal-binding</keyword>
<dbReference type="SMART" id="SM00281">
    <property type="entry name" value="LamB"/>
    <property type="match status" value="1"/>
</dbReference>
<dbReference type="Pfam" id="PF17779">
    <property type="entry name" value="WHD_NOD2"/>
    <property type="match status" value="1"/>
</dbReference>
<keyword evidence="6" id="KW-0677">Repeat</keyword>
<dbReference type="PROSITE" id="PS51115">
    <property type="entry name" value="LAMININ_IVA"/>
    <property type="match status" value="1"/>
</dbReference>
<keyword evidence="18" id="KW-1185">Reference proteome</keyword>
<dbReference type="CDD" id="cd11592">
    <property type="entry name" value="Agmatinase_PAH"/>
    <property type="match status" value="1"/>
</dbReference>
<dbReference type="PROSITE" id="PS50837">
    <property type="entry name" value="NACHT"/>
    <property type="match status" value="1"/>
</dbReference>
<dbReference type="InterPro" id="IPR000034">
    <property type="entry name" value="Laminin_IV"/>
</dbReference>
<dbReference type="EMBL" id="JAPTMU010000024">
    <property type="protein sequence ID" value="KAJ4923879.1"/>
    <property type="molecule type" value="Genomic_DNA"/>
</dbReference>
<evidence type="ECO:0000259" key="15">
    <source>
        <dbReference type="PROSITE" id="PS50837"/>
    </source>
</evidence>
<keyword evidence="8 13" id="KW-0378">Hydrolase</keyword>
<dbReference type="Pfam" id="PF00052">
    <property type="entry name" value="Laminin_B"/>
    <property type="match status" value="1"/>
</dbReference>
<evidence type="ECO:0000313" key="18">
    <source>
        <dbReference type="Proteomes" id="UP001219934"/>
    </source>
</evidence>
<dbReference type="InterPro" id="IPR027417">
    <property type="entry name" value="P-loop_NTPase"/>
</dbReference>
<keyword evidence="3" id="KW-0433">Leucine-rich repeat</keyword>
<keyword evidence="11" id="KW-0325">Glycoprotein</keyword>
<protein>
    <recommendedName>
        <fullName evidence="19">NACHT domain-containing protein</fullName>
    </recommendedName>
</protein>
<evidence type="ECO:0000256" key="14">
    <source>
        <dbReference type="SAM" id="MobiDB-lite"/>
    </source>
</evidence>
<sequence length="923" mass="102576">MWSLCRTFITPALSTGGLLSLRRSVVASLVSRSYGTRFNVPPSAEFVSRVSGISTMNKLPHQESAEGLDAAFIGVPIDTGTSNRPGARFGPRQIRVESAMLRSFNSGTRAAPYDSLMVADIGDVNVNLYDLKDTCTRIREFYRRVLSAGCIPLTMGGDHTIAYPILQAVAEKHGPVGLVHVDAHADTSDVVLGERIGHGTPFRRCVEEGLLDCSRVVQIGLRGSGYSADSYAWSRAQVEECWFKSLAPLMEEVRGQMGGGPVYLSFDIDALDPGFAPGTGTPEIAGLTPIQGVEIIRGCRGLNLVGCDLVEVSPPYDTTGNTALTGANLLGDKESSEGPGGQSAQQHQTQLDSIFTLLEDHIVSFVKSELKKIQKALSSDYPACLEMCQRKLKSTLKERFQCVFEGIAKAGNPTLLNQIYTELYITEGGSAEVNDEHEVRQIETASRKPERPETTIRQEDLFKASPGRDAPIRAVLTKGVAGIGKTVLTQKFTLDRAEGKAHQDIQFTFPFTFRELNVVRENKYSLVELVHHFFPETRDAGICRFDQFPVVFIFDGLDESRLPLDFLNTEILTDVTESTSVDVLLTNLIRGKLLPSARLWITTRPAAANQIPPECVDMVTEVRGFTDPQKDEYFRKRFRDQEQAGTIISHIKTSRSLHIMCHIPVFCWISATVLEEVLKTREGGELPKTLTEMYIHFLVVQSKVKNVKYDGGTETDPHRSPESRKMMEALGKLSFEQLQKGNLIFYESDLTEYGIDIRAASVYSGVFTQVFREERGLYQDKVFCFVHLSVQEFLAALHIDSYGGTLKFKVRYTLARGLSEPVEKPDVILVGNGRRLVYKRGKPTPARVVNQREISFTEDKWQHSNGRPVTRDDLLMTLADLDSISIRTIYDSHMVSVALSDIVMETTTVEFSTMGHAYDVEEC</sequence>
<evidence type="ECO:0000256" key="12">
    <source>
        <dbReference type="ARBA" id="ARBA00023211"/>
    </source>
</evidence>
<dbReference type="Proteomes" id="UP001219934">
    <property type="component" value="Unassembled WGS sequence"/>
</dbReference>
<dbReference type="FunFam" id="3.40.800.10:FF:000002">
    <property type="entry name" value="Agmatinase"/>
    <property type="match status" value="1"/>
</dbReference>
<evidence type="ECO:0008006" key="19">
    <source>
        <dbReference type="Google" id="ProtNLM"/>
    </source>
</evidence>
<evidence type="ECO:0000256" key="6">
    <source>
        <dbReference type="ARBA" id="ARBA00022737"/>
    </source>
</evidence>
<evidence type="ECO:0000256" key="13">
    <source>
        <dbReference type="RuleBase" id="RU003684"/>
    </source>
</evidence>
<comment type="cofactor">
    <cofactor evidence="1">
        <name>Mn(2+)</name>
        <dbReference type="ChEBI" id="CHEBI:29035"/>
    </cofactor>
</comment>
<dbReference type="NCBIfam" id="TIGR01230">
    <property type="entry name" value="agmatinase"/>
    <property type="match status" value="1"/>
</dbReference>
<name>A0AAD6F6U5_9TELE</name>
<dbReference type="InterPro" id="IPR020855">
    <property type="entry name" value="Ureohydrolase_Mn_BS"/>
</dbReference>
<evidence type="ECO:0000256" key="4">
    <source>
        <dbReference type="ARBA" id="ARBA00022723"/>
    </source>
</evidence>
<keyword evidence="7" id="KW-0547">Nucleotide-binding</keyword>
<dbReference type="PROSITE" id="PS01053">
    <property type="entry name" value="ARGINASE_1"/>
    <property type="match status" value="1"/>
</dbReference>
<feature type="domain" description="Laminin IV type A" evidence="16">
    <location>
        <begin position="707"/>
        <end position="922"/>
    </location>
</feature>
<comment type="caution">
    <text evidence="17">The sequence shown here is derived from an EMBL/GenBank/DDBJ whole genome shotgun (WGS) entry which is preliminary data.</text>
</comment>
<dbReference type="InterPro" id="IPR007111">
    <property type="entry name" value="NACHT_NTPase"/>
</dbReference>
<proteinExistence type="inferred from homology"/>
<dbReference type="Pfam" id="PF14484">
    <property type="entry name" value="FISNA"/>
    <property type="match status" value="1"/>
</dbReference>
<evidence type="ECO:0000256" key="11">
    <source>
        <dbReference type="ARBA" id="ARBA00023180"/>
    </source>
</evidence>
<feature type="non-terminal residue" evidence="17">
    <location>
        <position position="1"/>
    </location>
</feature>
<evidence type="ECO:0000256" key="5">
    <source>
        <dbReference type="ARBA" id="ARBA00022729"/>
    </source>
</evidence>
<dbReference type="Pfam" id="PF05729">
    <property type="entry name" value="NACHT"/>
    <property type="match status" value="1"/>
</dbReference>
<evidence type="ECO:0000256" key="7">
    <source>
        <dbReference type="ARBA" id="ARBA00022741"/>
    </source>
</evidence>
<dbReference type="FunFam" id="3.40.50.300:FF:001524">
    <property type="entry name" value="Si:dkey-126g1.7"/>
    <property type="match status" value="1"/>
</dbReference>
<dbReference type="Gene3D" id="3.40.800.10">
    <property type="entry name" value="Ureohydrolase domain"/>
    <property type="match status" value="1"/>
</dbReference>
<keyword evidence="10" id="KW-1015">Disulfide bond</keyword>
<evidence type="ECO:0000313" key="17">
    <source>
        <dbReference type="EMBL" id="KAJ4923879.1"/>
    </source>
</evidence>
<evidence type="ECO:0000256" key="1">
    <source>
        <dbReference type="ARBA" id="ARBA00001936"/>
    </source>
</evidence>
<feature type="region of interest" description="Disordered" evidence="14">
    <location>
        <begin position="323"/>
        <end position="346"/>
    </location>
</feature>
<dbReference type="AlphaFoldDB" id="A0AAD6F6U5"/>
<organism evidence="17 18">
    <name type="scientific">Pogonophryne albipinna</name>
    <dbReference type="NCBI Taxonomy" id="1090488"/>
    <lineage>
        <taxon>Eukaryota</taxon>
        <taxon>Metazoa</taxon>
        <taxon>Chordata</taxon>
        <taxon>Craniata</taxon>
        <taxon>Vertebrata</taxon>
        <taxon>Euteleostomi</taxon>
        <taxon>Actinopterygii</taxon>
        <taxon>Neopterygii</taxon>
        <taxon>Teleostei</taxon>
        <taxon>Neoteleostei</taxon>
        <taxon>Acanthomorphata</taxon>
        <taxon>Eupercaria</taxon>
        <taxon>Perciformes</taxon>
        <taxon>Notothenioidei</taxon>
        <taxon>Pogonophryne</taxon>
    </lineage>
</organism>
<keyword evidence="12" id="KW-0464">Manganese</keyword>
<feature type="domain" description="NACHT" evidence="15">
    <location>
        <begin position="473"/>
        <end position="607"/>
    </location>
</feature>
<evidence type="ECO:0000256" key="8">
    <source>
        <dbReference type="ARBA" id="ARBA00022801"/>
    </source>
</evidence>
<dbReference type="InterPro" id="IPR005925">
    <property type="entry name" value="Agmatinase-rel"/>
</dbReference>
<accession>A0AAD6F6U5</accession>
<evidence type="ECO:0000256" key="2">
    <source>
        <dbReference type="ARBA" id="ARBA00009227"/>
    </source>
</evidence>
<evidence type="ECO:0000256" key="9">
    <source>
        <dbReference type="ARBA" id="ARBA00022840"/>
    </source>
</evidence>
<gene>
    <name evidence="17" type="ORF">JOQ06_028134</name>
</gene>
<evidence type="ECO:0000259" key="16">
    <source>
        <dbReference type="PROSITE" id="PS51115"/>
    </source>
</evidence>
<dbReference type="Pfam" id="PF00491">
    <property type="entry name" value="Arginase"/>
    <property type="match status" value="1"/>
</dbReference>
<comment type="similarity">
    <text evidence="2">Belongs to the arginase family. Agmatinase subfamily.</text>
</comment>
<dbReference type="InterPro" id="IPR041075">
    <property type="entry name" value="NOD1/2_WH"/>
</dbReference>
<keyword evidence="9" id="KW-0067">ATP-binding</keyword>
<dbReference type="InterPro" id="IPR006035">
    <property type="entry name" value="Ureohydrolase"/>
</dbReference>
<dbReference type="PANTHER" id="PTHR24106">
    <property type="entry name" value="NACHT, LRR AND CARD DOMAINS-CONTAINING"/>
    <property type="match status" value="1"/>
</dbReference>
<keyword evidence="5" id="KW-0732">Signal</keyword>
<dbReference type="SUPFAM" id="SSF52768">
    <property type="entry name" value="Arginase/deacetylase"/>
    <property type="match status" value="1"/>
</dbReference>
<evidence type="ECO:0000256" key="3">
    <source>
        <dbReference type="ARBA" id="ARBA00022614"/>
    </source>
</evidence>
<dbReference type="SMART" id="SM01288">
    <property type="entry name" value="FISNA"/>
    <property type="match status" value="1"/>
</dbReference>
<evidence type="ECO:0000256" key="10">
    <source>
        <dbReference type="ARBA" id="ARBA00023157"/>
    </source>
</evidence>
<dbReference type="GO" id="GO:0046872">
    <property type="term" value="F:metal ion binding"/>
    <property type="evidence" value="ECO:0007669"/>
    <property type="project" value="UniProtKB-KW"/>
</dbReference>
<dbReference type="GO" id="GO:0047971">
    <property type="term" value="F:guanidinobutyrase activity"/>
    <property type="evidence" value="ECO:0007669"/>
    <property type="project" value="UniProtKB-ARBA"/>
</dbReference>
<dbReference type="Gene3D" id="3.40.50.300">
    <property type="entry name" value="P-loop containing nucleotide triphosphate hydrolases"/>
    <property type="match status" value="1"/>
</dbReference>